<keyword evidence="10" id="KW-1185">Reference proteome</keyword>
<dbReference type="SUPFAM" id="SSF63867">
    <property type="entry name" value="MoeA C-terminal domain-like"/>
    <property type="match status" value="1"/>
</dbReference>
<dbReference type="InterPro" id="IPR005111">
    <property type="entry name" value="MoeA_C_domain_IV"/>
</dbReference>
<keyword evidence="5 7" id="KW-0501">Molybdenum cofactor biosynthesis</keyword>
<dbReference type="CDD" id="cd00887">
    <property type="entry name" value="MoeA"/>
    <property type="match status" value="1"/>
</dbReference>
<evidence type="ECO:0000256" key="3">
    <source>
        <dbReference type="ARBA" id="ARBA00010763"/>
    </source>
</evidence>
<dbReference type="SUPFAM" id="SSF63882">
    <property type="entry name" value="MoeA N-terminal region -like"/>
    <property type="match status" value="1"/>
</dbReference>
<dbReference type="InterPro" id="IPR036135">
    <property type="entry name" value="MoeA_linker/N_sf"/>
</dbReference>
<comment type="catalytic activity">
    <reaction evidence="6">
        <text>adenylyl-molybdopterin + molybdate = Mo-molybdopterin + AMP + H(+)</text>
        <dbReference type="Rhea" id="RHEA:35047"/>
        <dbReference type="ChEBI" id="CHEBI:15378"/>
        <dbReference type="ChEBI" id="CHEBI:36264"/>
        <dbReference type="ChEBI" id="CHEBI:62727"/>
        <dbReference type="ChEBI" id="CHEBI:71302"/>
        <dbReference type="ChEBI" id="CHEBI:456215"/>
        <dbReference type="EC" id="2.10.1.1"/>
    </reaction>
</comment>
<dbReference type="NCBIfam" id="NF045515">
    <property type="entry name" value="Glp_gephyrin"/>
    <property type="match status" value="1"/>
</dbReference>
<keyword evidence="7" id="KW-0479">Metal-binding</keyword>
<dbReference type="Gene3D" id="3.90.105.10">
    <property type="entry name" value="Molybdopterin biosynthesis moea protein, domain 2"/>
    <property type="match status" value="1"/>
</dbReference>
<reference evidence="9 10" key="1">
    <citation type="submission" date="2020-08" db="EMBL/GenBank/DDBJ databases">
        <title>A Genomic Blueprint of the Chicken Gut Microbiome.</title>
        <authorList>
            <person name="Gilroy R."/>
            <person name="Ravi A."/>
            <person name="Getino M."/>
            <person name="Pursley I."/>
            <person name="Horton D.L."/>
            <person name="Alikhan N.-F."/>
            <person name="Baker D."/>
            <person name="Gharbi K."/>
            <person name="Hall N."/>
            <person name="Watson M."/>
            <person name="Adriaenssens E.M."/>
            <person name="Foster-Nyarko E."/>
            <person name="Jarju S."/>
            <person name="Secka A."/>
            <person name="Antonio M."/>
            <person name="Oren A."/>
            <person name="Chaudhuri R."/>
            <person name="La Ragione R.M."/>
            <person name="Hildebrand F."/>
            <person name="Pallen M.J."/>
        </authorList>
    </citation>
    <scope>NUCLEOTIDE SEQUENCE [LARGE SCALE GENOMIC DNA]</scope>
    <source>
        <strain evidence="9 10">Sa2BUA2</strain>
    </source>
</reference>
<evidence type="ECO:0000256" key="6">
    <source>
        <dbReference type="ARBA" id="ARBA00047317"/>
    </source>
</evidence>
<dbReference type="InterPro" id="IPR001453">
    <property type="entry name" value="MoaB/Mog_dom"/>
</dbReference>
<comment type="function">
    <text evidence="1 7">Catalyzes the insertion of molybdate into adenylated molybdopterin with the concomitant release of AMP.</text>
</comment>
<evidence type="ECO:0000256" key="1">
    <source>
        <dbReference type="ARBA" id="ARBA00002901"/>
    </source>
</evidence>
<dbReference type="Pfam" id="PF00994">
    <property type="entry name" value="MoCF_biosynth"/>
    <property type="match status" value="1"/>
</dbReference>
<comment type="cofactor">
    <cofactor evidence="7">
        <name>Mg(2+)</name>
        <dbReference type="ChEBI" id="CHEBI:18420"/>
    </cofactor>
</comment>
<sequence length="428" mass="43819">MSSTGTRTRTVGEHRQQVQDLLAGWLAEVPVRTETLGLEQAAGRVLAGNVRAPRSLPPFDNSQMDGYAVRASDLTAVPSPASVQADTVQADTVQLLVAEPIPAGTAAPALAPGTAAPIMTGAMLPAGADAVIPIERAVPDSFYPATEHSGATVALPAGIAAGQFVRPAGSDIAEGRVALAAGTRLGAAHLGLLAGLGLDSVTVRGRFRVLLLSTGDEVVEPGKPLAPGQIHDANTTLLSVSLREAGAEVTHSRIVADRPGLFLEQLRDDLRGHPADLVLTSGGISKGAYEVVRQALSAGGAEFLSVAMQPGGPQGIGTVDGIPFLGFPGNPVSCLVSFEMFLRPALSALTGMPAPRREIQAKLADAAASPAGKLQIRRGRYMDGAVELVGGPGSHLIHALASSNALVQLPEDTEHAAAGSEVTVWLLD</sequence>
<dbReference type="EMBL" id="JACSQC010000002">
    <property type="protein sequence ID" value="MBD8042913.1"/>
    <property type="molecule type" value="Genomic_DNA"/>
</dbReference>
<evidence type="ECO:0000313" key="9">
    <source>
        <dbReference type="EMBL" id="MBD8042913.1"/>
    </source>
</evidence>
<dbReference type="Proteomes" id="UP000652763">
    <property type="component" value="Unassembled WGS sequence"/>
</dbReference>
<evidence type="ECO:0000259" key="8">
    <source>
        <dbReference type="SMART" id="SM00852"/>
    </source>
</evidence>
<dbReference type="InterPro" id="IPR036425">
    <property type="entry name" value="MoaB/Mog-like_dom_sf"/>
</dbReference>
<feature type="domain" description="MoaB/Mog" evidence="8">
    <location>
        <begin position="210"/>
        <end position="348"/>
    </location>
</feature>
<organism evidence="9 10">
    <name type="scientific">Arthrobacter pullicola</name>
    <dbReference type="NCBI Taxonomy" id="2762224"/>
    <lineage>
        <taxon>Bacteria</taxon>
        <taxon>Bacillati</taxon>
        <taxon>Actinomycetota</taxon>
        <taxon>Actinomycetes</taxon>
        <taxon>Micrococcales</taxon>
        <taxon>Micrococcaceae</taxon>
        <taxon>Arthrobacter</taxon>
    </lineage>
</organism>
<accession>A0ABR8YFC9</accession>
<dbReference type="Gene3D" id="2.40.340.10">
    <property type="entry name" value="MoeA, C-terminal, domain IV"/>
    <property type="match status" value="1"/>
</dbReference>
<keyword evidence="4 7" id="KW-0500">Molybdenum</keyword>
<evidence type="ECO:0000256" key="4">
    <source>
        <dbReference type="ARBA" id="ARBA00022505"/>
    </source>
</evidence>
<dbReference type="SMART" id="SM00852">
    <property type="entry name" value="MoCF_biosynth"/>
    <property type="match status" value="1"/>
</dbReference>
<proteinExistence type="inferred from homology"/>
<comment type="pathway">
    <text evidence="2 7">Cofactor biosynthesis; molybdopterin biosynthesis.</text>
</comment>
<dbReference type="SUPFAM" id="SSF53218">
    <property type="entry name" value="Molybdenum cofactor biosynthesis proteins"/>
    <property type="match status" value="1"/>
</dbReference>
<dbReference type="InterPro" id="IPR038987">
    <property type="entry name" value="MoeA-like"/>
</dbReference>
<dbReference type="EC" id="2.10.1.1" evidence="7"/>
<dbReference type="PANTHER" id="PTHR10192">
    <property type="entry name" value="MOLYBDOPTERIN BIOSYNTHESIS PROTEIN"/>
    <property type="match status" value="1"/>
</dbReference>
<dbReference type="Pfam" id="PF03454">
    <property type="entry name" value="MoeA_C"/>
    <property type="match status" value="1"/>
</dbReference>
<dbReference type="PANTHER" id="PTHR10192:SF5">
    <property type="entry name" value="GEPHYRIN"/>
    <property type="match status" value="1"/>
</dbReference>
<dbReference type="Pfam" id="PF03453">
    <property type="entry name" value="MoeA_N"/>
    <property type="match status" value="1"/>
</dbReference>
<protein>
    <recommendedName>
        <fullName evidence="7">Molybdopterin molybdenumtransferase</fullName>
        <ecNumber evidence="7">2.10.1.1</ecNumber>
    </recommendedName>
</protein>
<dbReference type="Gene3D" id="3.40.980.10">
    <property type="entry name" value="MoaB/Mog-like domain"/>
    <property type="match status" value="1"/>
</dbReference>
<evidence type="ECO:0000256" key="5">
    <source>
        <dbReference type="ARBA" id="ARBA00023150"/>
    </source>
</evidence>
<dbReference type="InterPro" id="IPR036688">
    <property type="entry name" value="MoeA_C_domain_IV_sf"/>
</dbReference>
<keyword evidence="7" id="KW-0808">Transferase</keyword>
<dbReference type="Gene3D" id="2.170.190.11">
    <property type="entry name" value="Molybdopterin biosynthesis moea protein, domain 3"/>
    <property type="match status" value="1"/>
</dbReference>
<comment type="similarity">
    <text evidence="3 7">Belongs to the MoeA family.</text>
</comment>
<gene>
    <name evidence="9" type="ORF">H9638_03705</name>
</gene>
<comment type="caution">
    <text evidence="9">The sequence shown here is derived from an EMBL/GenBank/DDBJ whole genome shotgun (WGS) entry which is preliminary data.</text>
</comment>
<keyword evidence="7" id="KW-0460">Magnesium</keyword>
<evidence type="ECO:0000256" key="2">
    <source>
        <dbReference type="ARBA" id="ARBA00005046"/>
    </source>
</evidence>
<dbReference type="NCBIfam" id="TIGR00177">
    <property type="entry name" value="molyb_syn"/>
    <property type="match status" value="1"/>
</dbReference>
<dbReference type="InterPro" id="IPR005110">
    <property type="entry name" value="MoeA_linker/N"/>
</dbReference>
<dbReference type="RefSeq" id="WP_191745876.1">
    <property type="nucleotide sequence ID" value="NZ_JACSQC010000002.1"/>
</dbReference>
<evidence type="ECO:0000256" key="7">
    <source>
        <dbReference type="RuleBase" id="RU365090"/>
    </source>
</evidence>
<evidence type="ECO:0000313" key="10">
    <source>
        <dbReference type="Proteomes" id="UP000652763"/>
    </source>
</evidence>
<name>A0ABR8YFC9_9MICC</name>